<dbReference type="GO" id="GO:0009686">
    <property type="term" value="P:gibberellin biosynthetic process"/>
    <property type="evidence" value="ECO:0007669"/>
    <property type="project" value="TreeGrafter"/>
</dbReference>
<keyword evidence="3" id="KW-0460">Magnesium</keyword>
<evidence type="ECO:0000259" key="6">
    <source>
        <dbReference type="Pfam" id="PF01397"/>
    </source>
</evidence>
<evidence type="ECO:0000256" key="1">
    <source>
        <dbReference type="ARBA" id="ARBA00001946"/>
    </source>
</evidence>
<dbReference type="Gene3D" id="1.50.10.130">
    <property type="entry name" value="Terpene synthase, N-terminal domain"/>
    <property type="match status" value="1"/>
</dbReference>
<organism evidence="7">
    <name type="scientific">Daucus carota subsp. sativus</name>
    <name type="common">Carrot</name>
    <dbReference type="NCBI Taxonomy" id="79200"/>
    <lineage>
        <taxon>Eukaryota</taxon>
        <taxon>Viridiplantae</taxon>
        <taxon>Streptophyta</taxon>
        <taxon>Embryophyta</taxon>
        <taxon>Tracheophyta</taxon>
        <taxon>Spermatophyta</taxon>
        <taxon>Magnoliopsida</taxon>
        <taxon>eudicotyledons</taxon>
        <taxon>Gunneridae</taxon>
        <taxon>Pentapetalae</taxon>
        <taxon>asterids</taxon>
        <taxon>campanulids</taxon>
        <taxon>Apiales</taxon>
        <taxon>Apiaceae</taxon>
        <taxon>Apioideae</taxon>
        <taxon>Scandiceae</taxon>
        <taxon>Daucinae</taxon>
        <taxon>Daucus</taxon>
        <taxon>Daucus sect. Daucus</taxon>
    </lineage>
</organism>
<dbReference type="InterPro" id="IPR008930">
    <property type="entry name" value="Terpenoid_cyclase/PrenylTrfase"/>
</dbReference>
<dbReference type="SFLD" id="SFLDG01014">
    <property type="entry name" value="Terpene_Cyclase_Like_1_N-term"/>
    <property type="match status" value="1"/>
</dbReference>
<dbReference type="InterPro" id="IPR001906">
    <property type="entry name" value="Terpene_synth_N"/>
</dbReference>
<dbReference type="InterPro" id="IPR050148">
    <property type="entry name" value="Terpene_synthase-like"/>
</dbReference>
<dbReference type="SFLD" id="SFLDG01605">
    <property type="entry name" value="Terpene_Cyclase_Like_1_N-term"/>
    <property type="match status" value="1"/>
</dbReference>
<comment type="caution">
    <text evidence="7">The sequence shown here is derived from an EMBL/GenBank/DDBJ whole genome shotgun (WGS) entry which is preliminary data.</text>
</comment>
<dbReference type="Gene3D" id="1.10.600.10">
    <property type="entry name" value="Farnesyl Diphosphate Synthase"/>
    <property type="match status" value="1"/>
</dbReference>
<sequence>MPSVLFVPAKIISVDNNYTGFDAFKVRDKGVKLIRFSVQCSADSRFNTTDLAVQNKLPALVNWQKILEPHKIRKTDKNVSNQSKRCFSPWTTELVTTISAYDTAWVALVEDSDKTGLPMFPSSLEWIADNQLSDGSWGDDKLFLAHDRILNTLACVVALKTWTVHPQKMERGLLFIRENINKLADVKIEHTTMGFEIVFPSLVEVAESLNIEIPKNLPIMKEIYAQRDLKRSRIPKDKMHEVPTTLLYSLEGMVDLKWEKLLKLRCEDGSFLSSPSSTAYALMQTKDAKCFDYLSKAIQKFNGGVPNTYPVDMFEHNWVVDRLERLGISRHFKPEIKECMDYVYRYWTKKGICWGRTLNITDIDDTAMAFRLLRLHGYSVSPDVFRNFESNGKFFALAGESNQAVTGMLNLLRVSQVSFPEESLLSAAKKFSTDFLRSKRADGQLLDKWIITKDLQGEVEYGLDIPWYASLPRLETCFYLDHYGGEDDVWIGKTLYRMPHVNNNIYLELAKLDYAKCQTIHQQEWWFAHSKLEQFGMNENSLLLSYYLAASSLFEPELSHQRFAWAKTEALVETIGSFFENMENSVEQRKAFVQEFKNTSEIFYYANPAGQKLVGTLVGTIKQLTLNAKSAHGIDIYPQLHQAWLAWLLVWQEDGNVDKARAQLLEEIINICAGRLISEEILSHPQYKTLSTITNRICHQLRVFQKVTTSKDVRYSPNFIKVHIKHTEPQPQMSAGHRIFEQVQNQNNCNGNTGAITTAEIESDMQELVQSVFCNSPDSLDPEFKQIFFMVARTFYYTAYCDPNIINDHIGKVLFGTRM</sequence>
<dbReference type="InterPro" id="IPR036965">
    <property type="entry name" value="Terpene_synth_N_sf"/>
</dbReference>
<dbReference type="STRING" id="79200.A0A164ZQD7"/>
<dbReference type="AlphaFoldDB" id="A0A164ZQD7"/>
<protein>
    <recommendedName>
        <fullName evidence="5">ent-kaurene synthase</fullName>
        <ecNumber evidence="5">4.2.3.19</ecNumber>
    </recommendedName>
</protein>
<evidence type="ECO:0000256" key="4">
    <source>
        <dbReference type="ARBA" id="ARBA00050853"/>
    </source>
</evidence>
<dbReference type="Gramene" id="KZM96248">
    <property type="protein sequence ID" value="KZM96248"/>
    <property type="gene ID" value="DCAR_019490"/>
</dbReference>
<dbReference type="PANTHER" id="PTHR31739:SF4">
    <property type="entry name" value="ENT-COPALYL DIPHOSPHATE SYNTHASE, CHLOROPLASTIC"/>
    <property type="match status" value="1"/>
</dbReference>
<comment type="cofactor">
    <cofactor evidence="1">
        <name>Mg(2+)</name>
        <dbReference type="ChEBI" id="CHEBI:18420"/>
    </cofactor>
</comment>
<evidence type="ECO:0000256" key="2">
    <source>
        <dbReference type="ARBA" id="ARBA00022723"/>
    </source>
</evidence>
<dbReference type="FunFam" id="1.50.10.160:FF:000001">
    <property type="entry name" value="Ent-copalyl diphosphate synthase"/>
    <property type="match status" value="1"/>
</dbReference>
<reference evidence="7" key="1">
    <citation type="journal article" date="2016" name="Nat. Genet.">
        <title>A high-quality carrot genome assembly provides new insights into carotenoid accumulation and asterid genome evolution.</title>
        <authorList>
            <person name="Iorizzo M."/>
            <person name="Ellison S."/>
            <person name="Senalik D."/>
            <person name="Zeng P."/>
            <person name="Satapoomin P."/>
            <person name="Huang J."/>
            <person name="Bowman M."/>
            <person name="Iovene M."/>
            <person name="Sanseverino W."/>
            <person name="Cavagnaro P."/>
            <person name="Yildiz M."/>
            <person name="Macko-Podgorni A."/>
            <person name="Moranska E."/>
            <person name="Grzebelus E."/>
            <person name="Grzebelus D."/>
            <person name="Ashrafi H."/>
            <person name="Zheng Z."/>
            <person name="Cheng S."/>
            <person name="Spooner D."/>
            <person name="Van Deynze A."/>
            <person name="Simon P."/>
        </authorList>
    </citation>
    <scope>NUCLEOTIDE SEQUENCE [LARGE SCALE GENOMIC DNA]</scope>
    <source>
        <tissue evidence="7">Leaf</tissue>
    </source>
</reference>
<dbReference type="GO" id="GO:0033331">
    <property type="term" value="P:ent-kaurene metabolic process"/>
    <property type="evidence" value="ECO:0007669"/>
    <property type="project" value="UniProtKB-ARBA"/>
</dbReference>
<dbReference type="EC" id="4.2.3.19" evidence="5"/>
<dbReference type="SUPFAM" id="SSF48576">
    <property type="entry name" value="Terpenoid synthases"/>
    <property type="match status" value="1"/>
</dbReference>
<dbReference type="SUPFAM" id="SSF48239">
    <property type="entry name" value="Terpenoid cyclases/Protein prenyltransferases"/>
    <property type="match status" value="2"/>
</dbReference>
<dbReference type="OMA" id="RDKWVIA"/>
<comment type="catalytic activity">
    <reaction evidence="4">
        <text>ent-copalyl diphosphate = ent-kaur-16-ene + diphosphate</text>
        <dbReference type="Rhea" id="RHEA:22220"/>
        <dbReference type="ChEBI" id="CHEBI:15415"/>
        <dbReference type="ChEBI" id="CHEBI:33019"/>
        <dbReference type="ChEBI" id="CHEBI:58553"/>
        <dbReference type="EC" id="4.2.3.19"/>
    </reaction>
    <physiologicalReaction direction="left-to-right" evidence="4">
        <dbReference type="Rhea" id="RHEA:22221"/>
    </physiologicalReaction>
</comment>
<dbReference type="GO" id="GO:0009507">
    <property type="term" value="C:chloroplast"/>
    <property type="evidence" value="ECO:0007669"/>
    <property type="project" value="TreeGrafter"/>
</dbReference>
<keyword evidence="2" id="KW-0479">Metal-binding</keyword>
<proteinExistence type="predicted"/>
<dbReference type="FunFam" id="1.50.10.130:FF:000002">
    <property type="entry name" value="Ent-copalyl diphosphate synthase, chloroplastic"/>
    <property type="match status" value="1"/>
</dbReference>
<accession>A0A164ZQD7</accession>
<dbReference type="GO" id="GO:0000287">
    <property type="term" value="F:magnesium ion binding"/>
    <property type="evidence" value="ECO:0007669"/>
    <property type="project" value="TreeGrafter"/>
</dbReference>
<evidence type="ECO:0000256" key="5">
    <source>
        <dbReference type="ARBA" id="ARBA00066670"/>
    </source>
</evidence>
<dbReference type="GO" id="GO:0009899">
    <property type="term" value="F:ent-kaurene synthase activity"/>
    <property type="evidence" value="ECO:0007669"/>
    <property type="project" value="UniProtKB-EC"/>
</dbReference>
<evidence type="ECO:0000313" key="7">
    <source>
        <dbReference type="EMBL" id="KZM96248.1"/>
    </source>
</evidence>
<dbReference type="EMBL" id="LNRQ01000005">
    <property type="protein sequence ID" value="KZM96248.1"/>
    <property type="molecule type" value="Genomic_DNA"/>
</dbReference>
<dbReference type="InterPro" id="IPR008949">
    <property type="entry name" value="Isoprenoid_synthase_dom_sf"/>
</dbReference>
<evidence type="ECO:0000256" key="3">
    <source>
        <dbReference type="ARBA" id="ARBA00022842"/>
    </source>
</evidence>
<name>A0A164ZQD7_DAUCS</name>
<gene>
    <name evidence="7" type="ORF">DCAR_019490</name>
</gene>
<feature type="domain" description="Terpene synthase N-terminal" evidence="6">
    <location>
        <begin position="257"/>
        <end position="462"/>
    </location>
</feature>
<dbReference type="Pfam" id="PF01397">
    <property type="entry name" value="Terpene_synth"/>
    <property type="match status" value="1"/>
</dbReference>
<dbReference type="PANTHER" id="PTHR31739">
    <property type="entry name" value="ENT-COPALYL DIPHOSPHATE SYNTHASE, CHLOROPLASTIC"/>
    <property type="match status" value="1"/>
</dbReference>
<dbReference type="Gene3D" id="1.50.10.160">
    <property type="match status" value="1"/>
</dbReference>